<dbReference type="KEGG" id="evi:Echvi_3458"/>
<evidence type="ECO:0000313" key="2">
    <source>
        <dbReference type="Proteomes" id="UP000010796"/>
    </source>
</evidence>
<dbReference type="OrthoDB" id="825882at2"/>
<protein>
    <submittedName>
        <fullName evidence="1">Uncharacterized protein</fullName>
    </submittedName>
</protein>
<name>L0G0G1_ECHVK</name>
<evidence type="ECO:0000313" key="1">
    <source>
        <dbReference type="EMBL" id="AGA79674.1"/>
    </source>
</evidence>
<accession>L0G0G1</accession>
<gene>
    <name evidence="1" type="ordered locus">Echvi_3458</name>
</gene>
<proteinExistence type="predicted"/>
<sequence>MINYVTKHIPALPYIMQYDWTFNLPKFDADNLEQSITEALSEQQKELEIFLSYYTRPDGAVAENASLEKVIPTKSQDTGKILLRFHKVFYNACLNIHETEKDQIEVDYNIDPKNSKVELLGPIILERGMDDI</sequence>
<dbReference type="RefSeq" id="WP_015267219.1">
    <property type="nucleotide sequence ID" value="NC_019904.1"/>
</dbReference>
<organism evidence="1 2">
    <name type="scientific">Echinicola vietnamensis (strain DSM 17526 / LMG 23754 / KMM 6221)</name>
    <dbReference type="NCBI Taxonomy" id="926556"/>
    <lineage>
        <taxon>Bacteria</taxon>
        <taxon>Pseudomonadati</taxon>
        <taxon>Bacteroidota</taxon>
        <taxon>Cytophagia</taxon>
        <taxon>Cytophagales</taxon>
        <taxon>Cyclobacteriaceae</taxon>
        <taxon>Echinicola</taxon>
    </lineage>
</organism>
<keyword evidence="2" id="KW-1185">Reference proteome</keyword>
<reference evidence="2" key="1">
    <citation type="submission" date="2012-02" db="EMBL/GenBank/DDBJ databases">
        <title>The complete genome of Echinicola vietnamensis DSM 17526.</title>
        <authorList>
            <person name="Lucas S."/>
            <person name="Copeland A."/>
            <person name="Lapidus A."/>
            <person name="Glavina del Rio T."/>
            <person name="Dalin E."/>
            <person name="Tice H."/>
            <person name="Bruce D."/>
            <person name="Goodwin L."/>
            <person name="Pitluck S."/>
            <person name="Peters L."/>
            <person name="Ovchinnikova G."/>
            <person name="Teshima H."/>
            <person name="Kyrpides N."/>
            <person name="Mavromatis K."/>
            <person name="Ivanova N."/>
            <person name="Brettin T."/>
            <person name="Detter J.C."/>
            <person name="Han C."/>
            <person name="Larimer F."/>
            <person name="Land M."/>
            <person name="Hauser L."/>
            <person name="Markowitz V."/>
            <person name="Cheng J.-F."/>
            <person name="Hugenholtz P."/>
            <person name="Woyke T."/>
            <person name="Wu D."/>
            <person name="Brambilla E."/>
            <person name="Klenk H.-P."/>
            <person name="Eisen J.A."/>
        </authorList>
    </citation>
    <scope>NUCLEOTIDE SEQUENCE [LARGE SCALE GENOMIC DNA]</scope>
    <source>
        <strain evidence="2">DSM 17526 / LMG 23754 / KMM 6221</strain>
    </source>
</reference>
<dbReference type="AlphaFoldDB" id="L0G0G1"/>
<dbReference type="Proteomes" id="UP000010796">
    <property type="component" value="Chromosome"/>
</dbReference>
<dbReference type="STRING" id="926556.Echvi_3458"/>
<dbReference type="EMBL" id="CP003346">
    <property type="protein sequence ID" value="AGA79674.1"/>
    <property type="molecule type" value="Genomic_DNA"/>
</dbReference>
<dbReference type="HOGENOM" id="CLU_2092008_0_0_10"/>